<dbReference type="InterPro" id="IPR004009">
    <property type="entry name" value="SH3_Myosin"/>
</dbReference>
<evidence type="ECO:0000259" key="9">
    <source>
        <dbReference type="PROSITE" id="PS51456"/>
    </source>
</evidence>
<evidence type="ECO:0000256" key="4">
    <source>
        <dbReference type="ARBA" id="ARBA00023054"/>
    </source>
</evidence>
<evidence type="ECO:0000313" key="12">
    <source>
        <dbReference type="RefSeq" id="XP_036354395.1"/>
    </source>
</evidence>
<dbReference type="AlphaFoldDB" id="A0A7E6EHD1"/>
<dbReference type="GO" id="GO:0016459">
    <property type="term" value="C:myosin complex"/>
    <property type="evidence" value="ECO:0007669"/>
    <property type="project" value="UniProtKB-KW"/>
</dbReference>
<dbReference type="RefSeq" id="XP_036354395.1">
    <property type="nucleotide sequence ID" value="XM_036498502.1"/>
</dbReference>
<dbReference type="Gene3D" id="1.20.58.530">
    <property type="match status" value="1"/>
</dbReference>
<evidence type="ECO:0000256" key="7">
    <source>
        <dbReference type="SAM" id="Coils"/>
    </source>
</evidence>
<reference evidence="12" key="1">
    <citation type="submission" date="2025-08" db="UniProtKB">
        <authorList>
            <consortium name="RefSeq"/>
        </authorList>
    </citation>
    <scope>IDENTIFICATION</scope>
</reference>
<feature type="compositionally biased region" description="Basic and acidic residues" evidence="8">
    <location>
        <begin position="777"/>
        <end position="791"/>
    </location>
</feature>
<dbReference type="GO" id="GO:0005737">
    <property type="term" value="C:cytoplasm"/>
    <property type="evidence" value="ECO:0007669"/>
    <property type="project" value="TreeGrafter"/>
</dbReference>
<dbReference type="InterPro" id="IPR008989">
    <property type="entry name" value="Myosin_S1_N"/>
</dbReference>
<comment type="similarity">
    <text evidence="1 6">Belongs to the TRAFAC class myosin-kinesin ATPase superfamily. Myosin family.</text>
</comment>
<evidence type="ECO:0000256" key="2">
    <source>
        <dbReference type="ARBA" id="ARBA00022741"/>
    </source>
</evidence>
<dbReference type="InterPro" id="IPR001609">
    <property type="entry name" value="Myosin_head_motor_dom-like"/>
</dbReference>
<dbReference type="Pfam" id="PF00063">
    <property type="entry name" value="Myosin_head"/>
    <property type="match status" value="1"/>
</dbReference>
<dbReference type="SMART" id="SM00242">
    <property type="entry name" value="MYSc"/>
    <property type="match status" value="1"/>
</dbReference>
<keyword evidence="11" id="KW-1185">Reference proteome</keyword>
<name>A0A7E6EHD1_9MOLL</name>
<evidence type="ECO:0000313" key="11">
    <source>
        <dbReference type="Proteomes" id="UP000515154"/>
    </source>
</evidence>
<dbReference type="GO" id="GO:0005524">
    <property type="term" value="F:ATP binding"/>
    <property type="evidence" value="ECO:0007669"/>
    <property type="project" value="UniProtKB-KW"/>
</dbReference>
<dbReference type="Gene3D" id="1.20.120.720">
    <property type="entry name" value="Myosin VI head, motor domain, U50 subdomain"/>
    <property type="match status" value="1"/>
</dbReference>
<evidence type="ECO:0000256" key="3">
    <source>
        <dbReference type="ARBA" id="ARBA00022840"/>
    </source>
</evidence>
<accession>A0A7E6EHD1</accession>
<dbReference type="KEGG" id="osn:115227048"/>
<sequence length="1067" mass="124883">MQGQMLKEWAAKKLLWIPSKEEGFTAGTILKEHGDQVEVQLKNSGMIVMIGKNDVEKMNPPKFSKSEDMSELACLNEASILWNLRERYSSGLIYAEFMVEGISKATYEKLFNHIVLCLNRVLNKHKRQNYQFIGILDIAGFEIFKVNSFEQLCINYTNEKLQQLFNHRMFIIEQEEYKREGIEWDFIDFGLDLQPTIDLIEKPIGIMGLLDEECLFPKATYKTLVHKITSNVSSHPNFCKPDKLRNQCDFAIIHYAGRVDYSAENWLMCNMDPLSDSAVSLMQNSTMPFIREIWKDAEYVDLQELDLDVLLFRLGATKVFFRTGVLAHLEEERDLRIVELVVALQSRGRQEYQKRQQYRTSVLVIQRNCRNYLKLRQWPWFRLYSKTKGEVQKNERKVCAELAELRELNEDKTAQIEHIHSQLSARNEQCLQLTAKYDEELLLKTKYLKESRDNQNKLLSVTEELEMEIESRKKLEKERREISQQLCDLRMEQEETADIGEAEKILRREKEERISVLMKEIEEQRTKSEQMLKEQKTKYSQQAEAHAEQVELLQRLGDVTRRLEVLTAEKEAGEDLVRRLNKEIDVVRGEKESLTAEKARQDKTVRRLQNELEDANIQLESCQGVIASFESKQKKFDSCLQEEKNGRKNILKDEIRQFKKKIEEQNILIAEQDDDIYMLRNDMTRRDVSYQSDKTEWERQARERTEEYEERLRSMARKLKESENMLDDEQKSRLVSASSKKKLEGELGALSSAMAQLESERDNLLKQNKKLGSGLKEALRESTEAHARAEQHSANLVQSQTKVKSLTNELEEALNTAGSLEQIKKALQEERDQYKDESTYKNTRLSSLQQELAQYKRTVSSLQSELEEEVNSHEELEELVRRVQSQHEQSCQELAVERNKAVRAGDLLSTSERQNRDLKNRIAVLEEDYARSKTSASAVQVLEQKVAKVEALLESESRLLCCNKNSRDRESALRSVRSLERKLRESQQNVEDEHRMVESFKSQVDMANSRNKLLKRNMDEADDELNAMRSKLRKVQNERDELVESVEILQREIAQKSRYAFVLDFNF</sequence>
<dbReference type="InterPro" id="IPR027417">
    <property type="entry name" value="P-loop_NTPase"/>
</dbReference>
<keyword evidence="5 6" id="KW-0009">Actin-binding</keyword>
<dbReference type="GO" id="GO:0051015">
    <property type="term" value="F:actin filament binding"/>
    <property type="evidence" value="ECO:0007669"/>
    <property type="project" value="InterPro"/>
</dbReference>
<keyword evidence="2" id="KW-0547">Nucleotide-binding</keyword>
<dbReference type="GO" id="GO:0007015">
    <property type="term" value="P:actin filament organization"/>
    <property type="evidence" value="ECO:0007669"/>
    <property type="project" value="TreeGrafter"/>
</dbReference>
<dbReference type="Proteomes" id="UP000515154">
    <property type="component" value="Unplaced"/>
</dbReference>
<dbReference type="PANTHER" id="PTHR13140">
    <property type="entry name" value="MYOSIN"/>
    <property type="match status" value="1"/>
</dbReference>
<dbReference type="PROSITE" id="PS51456">
    <property type="entry name" value="MYOSIN_MOTOR"/>
    <property type="match status" value="1"/>
</dbReference>
<proteinExistence type="inferred from homology"/>
<evidence type="ECO:0000256" key="6">
    <source>
        <dbReference type="PROSITE-ProRule" id="PRU00782"/>
    </source>
</evidence>
<gene>
    <name evidence="12" type="primary">LOC115227048</name>
</gene>
<dbReference type="GO" id="GO:0016020">
    <property type="term" value="C:membrane"/>
    <property type="evidence" value="ECO:0007669"/>
    <property type="project" value="TreeGrafter"/>
</dbReference>
<keyword evidence="6" id="KW-0518">Myosin</keyword>
<feature type="domain" description="Myosin motor" evidence="9">
    <location>
        <begin position="1"/>
        <end position="298"/>
    </location>
</feature>
<dbReference type="Gene3D" id="4.10.270.10">
    <property type="entry name" value="Myosin, subunit A"/>
    <property type="match status" value="1"/>
</dbReference>
<dbReference type="SUPFAM" id="SSF52540">
    <property type="entry name" value="P-loop containing nucleoside triphosphate hydrolases"/>
    <property type="match status" value="1"/>
</dbReference>
<evidence type="ECO:0000259" key="10">
    <source>
        <dbReference type="PROSITE" id="PS51844"/>
    </source>
</evidence>
<evidence type="ECO:0000256" key="1">
    <source>
        <dbReference type="ARBA" id="ARBA00008314"/>
    </source>
</evidence>
<organism evidence="11 12">
    <name type="scientific">Octopus sinensis</name>
    <name type="common">East Asian common octopus</name>
    <dbReference type="NCBI Taxonomy" id="2607531"/>
    <lineage>
        <taxon>Eukaryota</taxon>
        <taxon>Metazoa</taxon>
        <taxon>Spiralia</taxon>
        <taxon>Lophotrochozoa</taxon>
        <taxon>Mollusca</taxon>
        <taxon>Cephalopoda</taxon>
        <taxon>Coleoidea</taxon>
        <taxon>Octopodiformes</taxon>
        <taxon>Octopoda</taxon>
        <taxon>Incirrata</taxon>
        <taxon>Octopodidae</taxon>
        <taxon>Octopus</taxon>
    </lineage>
</organism>
<dbReference type="InterPro" id="IPR002928">
    <property type="entry name" value="Myosin_tail"/>
</dbReference>
<feature type="coiled-coil region" evidence="7">
    <location>
        <begin position="458"/>
        <end position="538"/>
    </location>
</feature>
<keyword evidence="3" id="KW-0067">ATP-binding</keyword>
<evidence type="ECO:0000256" key="8">
    <source>
        <dbReference type="SAM" id="MobiDB-lite"/>
    </source>
</evidence>
<keyword evidence="6" id="KW-0505">Motor protein</keyword>
<dbReference type="PRINTS" id="PR00193">
    <property type="entry name" value="MYOSINHEAVY"/>
</dbReference>
<feature type="domain" description="Myosin N-terminal SH3-like" evidence="10">
    <location>
        <begin position="10"/>
        <end position="60"/>
    </location>
</feature>
<dbReference type="PANTHER" id="PTHR13140:SF857">
    <property type="entry name" value="MYOSIN-11"/>
    <property type="match status" value="1"/>
</dbReference>
<dbReference type="Pfam" id="PF01576">
    <property type="entry name" value="Myosin_tail_1"/>
    <property type="match status" value="2"/>
</dbReference>
<dbReference type="Pfam" id="PF02736">
    <property type="entry name" value="Myosin_N"/>
    <property type="match status" value="1"/>
</dbReference>
<keyword evidence="4 7" id="KW-0175">Coiled coil</keyword>
<dbReference type="GO" id="GO:0000146">
    <property type="term" value="F:microfilament motor activity"/>
    <property type="evidence" value="ECO:0007669"/>
    <property type="project" value="TreeGrafter"/>
</dbReference>
<comment type="caution">
    <text evidence="6">Lacks conserved residue(s) required for the propagation of feature annotation.</text>
</comment>
<dbReference type="PROSITE" id="PS51844">
    <property type="entry name" value="SH3_LIKE"/>
    <property type="match status" value="1"/>
</dbReference>
<dbReference type="Gene3D" id="2.30.30.360">
    <property type="entry name" value="Myosin S1 fragment, N-terminal"/>
    <property type="match status" value="1"/>
</dbReference>
<feature type="region of interest" description="Disordered" evidence="8">
    <location>
        <begin position="775"/>
        <end position="800"/>
    </location>
</feature>
<protein>
    <submittedName>
        <fullName evidence="12">Myosin-11-like</fullName>
    </submittedName>
</protein>
<evidence type="ECO:0000256" key="5">
    <source>
        <dbReference type="ARBA" id="ARBA00023203"/>
    </source>
</evidence>